<dbReference type="Pfam" id="PF20612">
    <property type="entry name" value="SHOCT_2"/>
    <property type="match status" value="1"/>
</dbReference>
<accession>A0A415G9B8</accession>
<dbReference type="Proteomes" id="UP000283497">
    <property type="component" value="Unassembled WGS sequence"/>
</dbReference>
<organism evidence="2 3">
    <name type="scientific">Anaerobutyricum hallii</name>
    <dbReference type="NCBI Taxonomy" id="39488"/>
    <lineage>
        <taxon>Bacteria</taxon>
        <taxon>Bacillati</taxon>
        <taxon>Bacillota</taxon>
        <taxon>Clostridia</taxon>
        <taxon>Lachnospirales</taxon>
        <taxon>Lachnospiraceae</taxon>
        <taxon>Anaerobutyricum</taxon>
    </lineage>
</organism>
<gene>
    <name evidence="2" type="ORF">DW068_04165</name>
</gene>
<sequence>MKIKNKSCENEKKYYGTMIVAYQLLKQKIITTEEFKQIGELFQNKYKIITTEEFKQIGELFQNKYKISS</sequence>
<comment type="caution">
    <text evidence="2">The sequence shown here is derived from an EMBL/GenBank/DDBJ whole genome shotgun (WGS) entry which is preliminary data.</text>
</comment>
<proteinExistence type="predicted"/>
<feature type="domain" description="SHOCT-like" evidence="1">
    <location>
        <begin position="5"/>
        <end position="48"/>
    </location>
</feature>
<protein>
    <recommendedName>
        <fullName evidence="1">SHOCT-like domain-containing protein</fullName>
    </recommendedName>
</protein>
<name>A0A415G9B8_9FIRM</name>
<reference evidence="2 3" key="1">
    <citation type="submission" date="2018-08" db="EMBL/GenBank/DDBJ databases">
        <title>A genome reference for cultivated species of the human gut microbiota.</title>
        <authorList>
            <person name="Zou Y."/>
            <person name="Xue W."/>
            <person name="Luo G."/>
        </authorList>
    </citation>
    <scope>NUCLEOTIDE SEQUENCE [LARGE SCALE GENOMIC DNA]</scope>
    <source>
        <strain evidence="2 3">AF45-14BH</strain>
    </source>
</reference>
<dbReference type="EMBL" id="QRNJ01000010">
    <property type="protein sequence ID" value="RHK40667.1"/>
    <property type="molecule type" value="Genomic_DNA"/>
</dbReference>
<evidence type="ECO:0000313" key="3">
    <source>
        <dbReference type="Proteomes" id="UP000283497"/>
    </source>
</evidence>
<feature type="non-terminal residue" evidence="2">
    <location>
        <position position="69"/>
    </location>
</feature>
<dbReference type="AlphaFoldDB" id="A0A415G9B8"/>
<evidence type="ECO:0000313" key="2">
    <source>
        <dbReference type="EMBL" id="RHK40667.1"/>
    </source>
</evidence>
<dbReference type="InterPro" id="IPR046749">
    <property type="entry name" value="SHOCT_2"/>
</dbReference>
<evidence type="ECO:0000259" key="1">
    <source>
        <dbReference type="Pfam" id="PF20612"/>
    </source>
</evidence>